<reference evidence="1" key="2">
    <citation type="journal article" date="2015" name="Fish Shellfish Immunol.">
        <title>Early steps in the European eel (Anguilla anguilla)-Vibrio vulnificus interaction in the gills: Role of the RtxA13 toxin.</title>
        <authorList>
            <person name="Callol A."/>
            <person name="Pajuelo D."/>
            <person name="Ebbesson L."/>
            <person name="Teles M."/>
            <person name="MacKenzie S."/>
            <person name="Amaro C."/>
        </authorList>
    </citation>
    <scope>NUCLEOTIDE SEQUENCE</scope>
</reference>
<dbReference type="EMBL" id="GBXM01061612">
    <property type="protein sequence ID" value="JAH46965.1"/>
    <property type="molecule type" value="Transcribed_RNA"/>
</dbReference>
<sequence>MTSSSLRFYYCLQRGGNHTTPIKKTAPIWHLQNNVQCCTGRKAET</sequence>
<accession>A0A0E9T1X8</accession>
<reference evidence="1" key="1">
    <citation type="submission" date="2014-11" db="EMBL/GenBank/DDBJ databases">
        <authorList>
            <person name="Amaro Gonzalez C."/>
        </authorList>
    </citation>
    <scope>NUCLEOTIDE SEQUENCE</scope>
</reference>
<dbReference type="AlphaFoldDB" id="A0A0E9T1X8"/>
<name>A0A0E9T1X8_ANGAN</name>
<protein>
    <submittedName>
        <fullName evidence="1">Uncharacterized protein</fullName>
    </submittedName>
</protein>
<evidence type="ECO:0000313" key="1">
    <source>
        <dbReference type="EMBL" id="JAH46965.1"/>
    </source>
</evidence>
<proteinExistence type="predicted"/>
<organism evidence="1">
    <name type="scientific">Anguilla anguilla</name>
    <name type="common">European freshwater eel</name>
    <name type="synonym">Muraena anguilla</name>
    <dbReference type="NCBI Taxonomy" id="7936"/>
    <lineage>
        <taxon>Eukaryota</taxon>
        <taxon>Metazoa</taxon>
        <taxon>Chordata</taxon>
        <taxon>Craniata</taxon>
        <taxon>Vertebrata</taxon>
        <taxon>Euteleostomi</taxon>
        <taxon>Actinopterygii</taxon>
        <taxon>Neopterygii</taxon>
        <taxon>Teleostei</taxon>
        <taxon>Anguilliformes</taxon>
        <taxon>Anguillidae</taxon>
        <taxon>Anguilla</taxon>
    </lineage>
</organism>